<dbReference type="PANTHER" id="PTHR30309">
    <property type="entry name" value="INNER MEMBRANE PROTEIN YGIH"/>
    <property type="match status" value="1"/>
</dbReference>
<dbReference type="InterPro" id="IPR003811">
    <property type="entry name" value="G3P_acylTferase_PlsY"/>
</dbReference>
<dbReference type="GO" id="GO:0043772">
    <property type="term" value="F:acyl-phosphate glycerol-3-phosphate acyltransferase activity"/>
    <property type="evidence" value="ECO:0007669"/>
    <property type="project" value="UniProtKB-UniRule"/>
</dbReference>
<keyword evidence="11" id="KW-0012">Acyltransferase</keyword>
<dbReference type="UniPathway" id="UPA00085"/>
<feature type="transmembrane region" description="Helical" evidence="10">
    <location>
        <begin position="92"/>
        <end position="113"/>
    </location>
</feature>
<evidence type="ECO:0000256" key="2">
    <source>
        <dbReference type="ARBA" id="ARBA00022516"/>
    </source>
</evidence>
<dbReference type="Pfam" id="PF02660">
    <property type="entry name" value="G3P_acyltransf"/>
    <property type="match status" value="1"/>
</dbReference>
<comment type="similarity">
    <text evidence="10">Belongs to the PlsY family.</text>
</comment>
<evidence type="ECO:0000256" key="5">
    <source>
        <dbReference type="ARBA" id="ARBA00022989"/>
    </source>
</evidence>
<proteinExistence type="inferred from homology"/>
<dbReference type="PANTHER" id="PTHR30309:SF0">
    <property type="entry name" value="GLYCEROL-3-PHOSPHATE ACYLTRANSFERASE-RELATED"/>
    <property type="match status" value="1"/>
</dbReference>
<dbReference type="EC" id="2.3.1.275" evidence="10"/>
<keyword evidence="5 10" id="KW-1133">Transmembrane helix</keyword>
<dbReference type="GO" id="GO:0005886">
    <property type="term" value="C:plasma membrane"/>
    <property type="evidence" value="ECO:0007669"/>
    <property type="project" value="UniProtKB-SubCell"/>
</dbReference>
<feature type="transmembrane region" description="Helical" evidence="10">
    <location>
        <begin position="125"/>
        <end position="146"/>
    </location>
</feature>
<dbReference type="EMBL" id="JAAHFQ010001032">
    <property type="protein sequence ID" value="NER32031.1"/>
    <property type="molecule type" value="Genomic_DNA"/>
</dbReference>
<feature type="transmembrane region" description="Helical" evidence="10">
    <location>
        <begin position="58"/>
        <end position="80"/>
    </location>
</feature>
<organism evidence="11">
    <name type="scientific">Symploca sp. SIO1C4</name>
    <dbReference type="NCBI Taxonomy" id="2607765"/>
    <lineage>
        <taxon>Bacteria</taxon>
        <taxon>Bacillati</taxon>
        <taxon>Cyanobacteriota</taxon>
        <taxon>Cyanophyceae</taxon>
        <taxon>Coleofasciculales</taxon>
        <taxon>Coleofasciculaceae</taxon>
        <taxon>Symploca</taxon>
    </lineage>
</organism>
<keyword evidence="1 10" id="KW-1003">Cell membrane</keyword>
<feature type="transmembrane region" description="Helical" evidence="10">
    <location>
        <begin position="6"/>
        <end position="31"/>
    </location>
</feature>
<evidence type="ECO:0000256" key="8">
    <source>
        <dbReference type="ARBA" id="ARBA00023209"/>
    </source>
</evidence>
<accession>A0A6B3NRA6</accession>
<keyword evidence="8 10" id="KW-0594">Phospholipid biosynthesis</keyword>
<reference evidence="11" key="1">
    <citation type="submission" date="2019-11" db="EMBL/GenBank/DDBJ databases">
        <title>Genomic insights into an expanded diversity of filamentous marine cyanobacteria reveals the extraordinary biosynthetic potential of Moorea and Okeania.</title>
        <authorList>
            <person name="Ferreira Leao T."/>
            <person name="Wang M."/>
            <person name="Moss N."/>
            <person name="Da Silva R."/>
            <person name="Sanders J."/>
            <person name="Nurk S."/>
            <person name="Gurevich A."/>
            <person name="Humphrey G."/>
            <person name="Reher R."/>
            <person name="Zhu Q."/>
            <person name="Belda-Ferre P."/>
            <person name="Glukhov E."/>
            <person name="Rex R."/>
            <person name="Dorrestein P.C."/>
            <person name="Knight R."/>
            <person name="Pevzner P."/>
            <person name="Gerwick W.H."/>
            <person name="Gerwick L."/>
        </authorList>
    </citation>
    <scope>NUCLEOTIDE SEQUENCE</scope>
    <source>
        <strain evidence="11">SIO1C4</strain>
    </source>
</reference>
<dbReference type="AlphaFoldDB" id="A0A6B3NRA6"/>
<comment type="subunit">
    <text evidence="10">Probably interacts with PlsX.</text>
</comment>
<dbReference type="SMART" id="SM01207">
    <property type="entry name" value="G3P_acyltransf"/>
    <property type="match status" value="1"/>
</dbReference>
<keyword evidence="9 10" id="KW-1208">Phospholipid metabolism</keyword>
<protein>
    <recommendedName>
        <fullName evidence="10">Glycerol-3-phosphate acyltransferase</fullName>
    </recommendedName>
    <alternativeName>
        <fullName evidence="10">Acyl-PO4 G3P acyltransferase</fullName>
    </alternativeName>
    <alternativeName>
        <fullName evidence="10">Acyl-phosphate--glycerol-3-phosphate acyltransferase</fullName>
    </alternativeName>
    <alternativeName>
        <fullName evidence="10">G3P acyltransferase</fullName>
        <shortName evidence="10">GPAT</shortName>
        <ecNumber evidence="10">2.3.1.275</ecNumber>
    </alternativeName>
    <alternativeName>
        <fullName evidence="10">Lysophosphatidic acid synthase</fullName>
        <shortName evidence="10">LPA synthase</shortName>
    </alternativeName>
</protein>
<evidence type="ECO:0000256" key="6">
    <source>
        <dbReference type="ARBA" id="ARBA00023098"/>
    </source>
</evidence>
<gene>
    <name evidence="10 11" type="primary">plsY</name>
    <name evidence="11" type="ORF">F6J89_31605</name>
</gene>
<dbReference type="GO" id="GO:0008654">
    <property type="term" value="P:phospholipid biosynthetic process"/>
    <property type="evidence" value="ECO:0007669"/>
    <property type="project" value="UniProtKB-UniRule"/>
</dbReference>
<dbReference type="NCBIfam" id="TIGR00023">
    <property type="entry name" value="glycerol-3-phosphate 1-O-acyltransferase PlsY"/>
    <property type="match status" value="1"/>
</dbReference>
<evidence type="ECO:0000256" key="4">
    <source>
        <dbReference type="ARBA" id="ARBA00022692"/>
    </source>
</evidence>
<sequence>MWLDLSVTALLLITAYLLGSIPTGYLAALWLKGIDIREYGSGSTGATNVLRTVGKVPAVVVLLVDAFKGVAAIALIKGLYALDLTTIPASWQAWLVAGAGLAAILGHSKSIWLSFTGGKSVATSLGILLTMSWQVGLGTFGVFAIALGLSRIVSLSSIAGAVAVGLLMIILKQPLPYQLFGGAAGLYVILRHRSNIERILAGSEPQIGQSLPQVSEGN</sequence>
<evidence type="ECO:0000256" key="9">
    <source>
        <dbReference type="ARBA" id="ARBA00023264"/>
    </source>
</evidence>
<keyword evidence="6 10" id="KW-0443">Lipid metabolism</keyword>
<comment type="pathway">
    <text evidence="10">Lipid metabolism; phospholipid metabolism.</text>
</comment>
<name>A0A6B3NRA6_9CYAN</name>
<evidence type="ECO:0000256" key="10">
    <source>
        <dbReference type="HAMAP-Rule" id="MF_01043"/>
    </source>
</evidence>
<keyword evidence="4 10" id="KW-0812">Transmembrane</keyword>
<comment type="function">
    <text evidence="10">Catalyzes the transfer of an acyl group from acyl-phosphate (acyl-PO(4)) to glycerol-3-phosphate (G3P) to form lysophosphatidic acid (LPA). This enzyme utilizes acyl-phosphate as fatty acyl donor, but not acyl-CoA or acyl-ACP.</text>
</comment>
<evidence type="ECO:0000313" key="11">
    <source>
        <dbReference type="EMBL" id="NER32031.1"/>
    </source>
</evidence>
<evidence type="ECO:0000256" key="1">
    <source>
        <dbReference type="ARBA" id="ARBA00022475"/>
    </source>
</evidence>
<keyword evidence="7 10" id="KW-0472">Membrane</keyword>
<comment type="subcellular location">
    <subcellularLocation>
        <location evidence="10">Cell membrane</location>
        <topology evidence="10">Multi-pass membrane protein</topology>
    </subcellularLocation>
</comment>
<keyword evidence="2 10" id="KW-0444">Lipid biosynthesis</keyword>
<comment type="caution">
    <text evidence="11">The sequence shown here is derived from an EMBL/GenBank/DDBJ whole genome shotgun (WGS) entry which is preliminary data.</text>
</comment>
<feature type="transmembrane region" description="Helical" evidence="10">
    <location>
        <begin position="152"/>
        <end position="171"/>
    </location>
</feature>
<comment type="catalytic activity">
    <reaction evidence="10">
        <text>an acyl phosphate + sn-glycerol 3-phosphate = a 1-acyl-sn-glycero-3-phosphate + phosphate</text>
        <dbReference type="Rhea" id="RHEA:34075"/>
        <dbReference type="ChEBI" id="CHEBI:43474"/>
        <dbReference type="ChEBI" id="CHEBI:57597"/>
        <dbReference type="ChEBI" id="CHEBI:57970"/>
        <dbReference type="ChEBI" id="CHEBI:59918"/>
        <dbReference type="EC" id="2.3.1.275"/>
    </reaction>
</comment>
<evidence type="ECO:0000256" key="7">
    <source>
        <dbReference type="ARBA" id="ARBA00023136"/>
    </source>
</evidence>
<keyword evidence="3 10" id="KW-0808">Transferase</keyword>
<evidence type="ECO:0000256" key="3">
    <source>
        <dbReference type="ARBA" id="ARBA00022679"/>
    </source>
</evidence>
<dbReference type="HAMAP" id="MF_01043">
    <property type="entry name" value="PlsY"/>
    <property type="match status" value="1"/>
</dbReference>